<gene>
    <name evidence="1" type="ORF">E7Z74_09580</name>
</gene>
<name>A0A8T3VTV1_9EURY</name>
<dbReference type="CDD" id="cd17506">
    <property type="entry name" value="Ubl_SAMP2_like"/>
    <property type="match status" value="1"/>
</dbReference>
<protein>
    <submittedName>
        <fullName evidence="1">MoaD/ThiS family protein</fullName>
    </submittedName>
</protein>
<accession>A0A8T3VTV1</accession>
<dbReference type="Pfam" id="PF02597">
    <property type="entry name" value="ThiS"/>
    <property type="match status" value="1"/>
</dbReference>
<dbReference type="EMBL" id="SUTF01000017">
    <property type="protein sequence ID" value="MBE6511486.1"/>
    <property type="molecule type" value="Genomic_DNA"/>
</dbReference>
<comment type="caution">
    <text evidence="1">The sequence shown here is derived from an EMBL/GenBank/DDBJ whole genome shotgun (WGS) entry which is preliminary data.</text>
</comment>
<reference evidence="1" key="1">
    <citation type="submission" date="2019-04" db="EMBL/GenBank/DDBJ databases">
        <title>Evolution of Biomass-Degrading Anaerobic Consortia Revealed by Metagenomics.</title>
        <authorList>
            <person name="Peng X."/>
        </authorList>
    </citation>
    <scope>NUCLEOTIDE SEQUENCE</scope>
    <source>
        <strain evidence="1">SIG13</strain>
    </source>
</reference>
<dbReference type="InterPro" id="IPR016155">
    <property type="entry name" value="Mopterin_synth/thiamin_S_b"/>
</dbReference>
<dbReference type="Proteomes" id="UP000713479">
    <property type="component" value="Unassembled WGS sequence"/>
</dbReference>
<evidence type="ECO:0000313" key="1">
    <source>
        <dbReference type="EMBL" id="MBE6511486.1"/>
    </source>
</evidence>
<dbReference type="SUPFAM" id="SSF54285">
    <property type="entry name" value="MoaD/ThiS"/>
    <property type="match status" value="1"/>
</dbReference>
<dbReference type="InterPro" id="IPR012675">
    <property type="entry name" value="Beta-grasp_dom_sf"/>
</dbReference>
<proteinExistence type="predicted"/>
<dbReference type="AlphaFoldDB" id="A0A8T3VTV1"/>
<dbReference type="Gene3D" id="3.10.20.30">
    <property type="match status" value="1"/>
</dbReference>
<evidence type="ECO:0000313" key="2">
    <source>
        <dbReference type="Proteomes" id="UP000713479"/>
    </source>
</evidence>
<dbReference type="InterPro" id="IPR003749">
    <property type="entry name" value="ThiS/MoaD-like"/>
</dbReference>
<organism evidence="1 2">
    <name type="scientific">Methanobrevibacter millerae</name>
    <dbReference type="NCBI Taxonomy" id="230361"/>
    <lineage>
        <taxon>Archaea</taxon>
        <taxon>Methanobacteriati</taxon>
        <taxon>Methanobacteriota</taxon>
        <taxon>Methanomada group</taxon>
        <taxon>Methanobacteria</taxon>
        <taxon>Methanobacteriales</taxon>
        <taxon>Methanobacteriaceae</taxon>
        <taxon>Methanobrevibacter</taxon>
    </lineage>
</organism>
<sequence>MSFTLKYKDKLEEKEIPKSNYSIKDLIIELGLSTQTVVSKQNGELAIEDTIIEDGDEIQLIQIIYGG</sequence>